<evidence type="ECO:0000313" key="3">
    <source>
        <dbReference type="Proteomes" id="UP000095743"/>
    </source>
</evidence>
<keyword evidence="3" id="KW-1185">Reference proteome</keyword>
<evidence type="ECO:0000313" key="2">
    <source>
        <dbReference type="EMBL" id="AOT68325.1"/>
    </source>
</evidence>
<dbReference type="EMBL" id="CP017269">
    <property type="protein sequence ID" value="AOT68325.1"/>
    <property type="molecule type" value="Genomic_DNA"/>
</dbReference>
<dbReference type="Proteomes" id="UP000095743">
    <property type="component" value="Chromosome"/>
</dbReference>
<dbReference type="KEGG" id="gfe:Gferi_01195"/>
<accession>A0A1D8GBP4</accession>
<keyword evidence="1" id="KW-0812">Transmembrane</keyword>
<proteinExistence type="predicted"/>
<organism evidence="2 3">
    <name type="scientific">Geosporobacter ferrireducens</name>
    <dbReference type="NCBI Taxonomy" id="1424294"/>
    <lineage>
        <taxon>Bacteria</taxon>
        <taxon>Bacillati</taxon>
        <taxon>Bacillota</taxon>
        <taxon>Clostridia</taxon>
        <taxon>Peptostreptococcales</taxon>
        <taxon>Thermotaleaceae</taxon>
        <taxon>Geosporobacter</taxon>
    </lineage>
</organism>
<keyword evidence="1" id="KW-1133">Transmembrane helix</keyword>
<keyword evidence="1" id="KW-0472">Membrane</keyword>
<dbReference type="RefSeq" id="WP_069973878.1">
    <property type="nucleotide sequence ID" value="NZ_CP017269.1"/>
</dbReference>
<evidence type="ECO:0000256" key="1">
    <source>
        <dbReference type="SAM" id="Phobius"/>
    </source>
</evidence>
<sequence>MVLPRILGKIGLHKRLRKFKLYSLLYQVLNIRLRVPLISTGTKLGNIFEKGYVLTLLLTSIVFFVIFDGSIKLI</sequence>
<reference evidence="2 3" key="1">
    <citation type="submission" date="2016-09" db="EMBL/GenBank/DDBJ databases">
        <title>Genomic analysis reveals versatility of anaerobic energy metabolism of Geosporobacter ferrireducens IRF9 of phylum Firmicutes.</title>
        <authorList>
            <person name="Kim S.-J."/>
        </authorList>
    </citation>
    <scope>NUCLEOTIDE SEQUENCE [LARGE SCALE GENOMIC DNA]</scope>
    <source>
        <strain evidence="2 3">IRF9</strain>
    </source>
</reference>
<protein>
    <submittedName>
        <fullName evidence="2">Uncharacterized protein</fullName>
    </submittedName>
</protein>
<dbReference type="AlphaFoldDB" id="A0A1D8GBP4"/>
<gene>
    <name evidence="2" type="ORF">Gferi_01195</name>
</gene>
<feature type="transmembrane region" description="Helical" evidence="1">
    <location>
        <begin position="51"/>
        <end position="71"/>
    </location>
</feature>
<name>A0A1D8GBP4_9FIRM</name>